<dbReference type="RefSeq" id="WP_068724763.1">
    <property type="nucleotide sequence ID" value="NZ_LSKU01000001.1"/>
</dbReference>
<organism evidence="1 2">
    <name type="scientific">Tepidibacillus decaturensis</name>
    <dbReference type="NCBI Taxonomy" id="1413211"/>
    <lineage>
        <taxon>Bacteria</taxon>
        <taxon>Bacillati</taxon>
        <taxon>Bacillota</taxon>
        <taxon>Bacilli</taxon>
        <taxon>Bacillales</taxon>
        <taxon>Bacillaceae</taxon>
        <taxon>Tepidibacillus</taxon>
    </lineage>
</organism>
<dbReference type="EMBL" id="LSKU01000001">
    <property type="protein sequence ID" value="KXG43805.1"/>
    <property type="molecule type" value="Genomic_DNA"/>
</dbReference>
<comment type="caution">
    <text evidence="1">The sequence shown here is derived from an EMBL/GenBank/DDBJ whole genome shotgun (WGS) entry which is preliminary data.</text>
</comment>
<evidence type="ECO:0008006" key="3">
    <source>
        <dbReference type="Google" id="ProtNLM"/>
    </source>
</evidence>
<proteinExistence type="predicted"/>
<dbReference type="OrthoDB" id="2988533at2"/>
<accession>A0A135L463</accession>
<dbReference type="AlphaFoldDB" id="A0A135L463"/>
<protein>
    <recommendedName>
        <fullName evidence="3">GAF domain-containing protein</fullName>
    </recommendedName>
</protein>
<keyword evidence="2" id="KW-1185">Reference proteome</keyword>
<evidence type="ECO:0000313" key="2">
    <source>
        <dbReference type="Proteomes" id="UP000070352"/>
    </source>
</evidence>
<sequence length="142" mass="16292">MGKADLLETVRCELGLILQDAKSKNECYDRVIQVLKAYIPHYKTILMYLTDETSFQYYKHEGNVEGMNLEAIPFGEGMLSNVAARGEISCEFEPSGQLIFIPFYHGHHLVGELLIKTTQYVDQEEICFIKYIQKILNQVPIV</sequence>
<dbReference type="STRING" id="1413211.U473_07100"/>
<dbReference type="Proteomes" id="UP000070352">
    <property type="component" value="Unassembled WGS sequence"/>
</dbReference>
<dbReference type="SUPFAM" id="SSF55781">
    <property type="entry name" value="GAF domain-like"/>
    <property type="match status" value="1"/>
</dbReference>
<name>A0A135L463_9BACI</name>
<evidence type="ECO:0000313" key="1">
    <source>
        <dbReference type="EMBL" id="KXG43805.1"/>
    </source>
</evidence>
<reference evidence="1 2" key="1">
    <citation type="submission" date="2016-02" db="EMBL/GenBank/DDBJ databases">
        <title>Draft Genome for Tepidibacillus decaturensis nov. sp. Strain Z9, an Anaerobic, Moderately Thermophilic and Heterotrophic Bacterium from Deep Subsurface of the Illinois Basin, USA.</title>
        <authorList>
            <person name="Dong Y."/>
            <person name="Chang J.Y."/>
            <person name="Sanford R."/>
            <person name="Fouke B.W."/>
        </authorList>
    </citation>
    <scope>NUCLEOTIDE SEQUENCE [LARGE SCALE GENOMIC DNA]</scope>
    <source>
        <strain evidence="1 2">Z9</strain>
    </source>
</reference>
<gene>
    <name evidence="1" type="ORF">U473_07100</name>
</gene>